<evidence type="ECO:0000313" key="10">
    <source>
        <dbReference type="Proteomes" id="UP000059542"/>
    </source>
</evidence>
<dbReference type="PANTHER" id="PTHR23152">
    <property type="entry name" value="2-OXOGLUTARATE DEHYDROGENASE"/>
    <property type="match status" value="1"/>
</dbReference>
<dbReference type="Pfam" id="PF16870">
    <property type="entry name" value="OxoGdeHyase_C"/>
    <property type="match status" value="1"/>
</dbReference>
<evidence type="ECO:0000256" key="6">
    <source>
        <dbReference type="ARBA" id="ARBA00023052"/>
    </source>
</evidence>
<dbReference type="InterPro" id="IPR042179">
    <property type="entry name" value="KGD_C_sf"/>
</dbReference>
<dbReference type="SMART" id="SM00861">
    <property type="entry name" value="Transket_pyr"/>
    <property type="match status" value="1"/>
</dbReference>
<feature type="domain" description="Transketolase-like pyrimidine-binding" evidence="8">
    <location>
        <begin position="624"/>
        <end position="817"/>
    </location>
</feature>
<evidence type="ECO:0000313" key="9">
    <source>
        <dbReference type="EMBL" id="ALW85112.1"/>
    </source>
</evidence>
<dbReference type="RefSeq" id="WP_068191867.1">
    <property type="nucleotide sequence ID" value="NZ_CP013909.1"/>
</dbReference>
<dbReference type="Pfam" id="PF16078">
    <property type="entry name" value="2-oxogl_dehyd_N"/>
    <property type="match status" value="1"/>
</dbReference>
<evidence type="ECO:0000256" key="1">
    <source>
        <dbReference type="ARBA" id="ARBA00001964"/>
    </source>
</evidence>
<dbReference type="InterPro" id="IPR001017">
    <property type="entry name" value="DH_E1"/>
</dbReference>
<name>A0A0U4C4H2_9BACT</name>
<dbReference type="Gene3D" id="3.40.50.970">
    <property type="match status" value="1"/>
</dbReference>
<keyword evidence="10" id="KW-1185">Reference proteome</keyword>
<proteinExistence type="inferred from homology"/>
<evidence type="ECO:0000256" key="7">
    <source>
        <dbReference type="SAM" id="MobiDB-lite"/>
    </source>
</evidence>
<evidence type="ECO:0000256" key="2">
    <source>
        <dbReference type="ARBA" id="ARBA00003906"/>
    </source>
</evidence>
<dbReference type="KEGG" id="hyg:AUC43_08415"/>
<dbReference type="NCBIfam" id="NF006914">
    <property type="entry name" value="PRK09404.1"/>
    <property type="match status" value="1"/>
</dbReference>
<dbReference type="GO" id="GO:0005829">
    <property type="term" value="C:cytosol"/>
    <property type="evidence" value="ECO:0007669"/>
    <property type="project" value="TreeGrafter"/>
</dbReference>
<keyword evidence="6" id="KW-0786">Thiamine pyrophosphate</keyword>
<dbReference type="Gene3D" id="3.40.50.12470">
    <property type="match status" value="1"/>
</dbReference>
<dbReference type="SUPFAM" id="SSF52518">
    <property type="entry name" value="Thiamin diphosphate-binding fold (THDP-binding)"/>
    <property type="match status" value="2"/>
</dbReference>
<dbReference type="Gene3D" id="3.40.50.11610">
    <property type="entry name" value="Multifunctional 2-oxoglutarate metabolism enzyme, C-terminal domain"/>
    <property type="match status" value="1"/>
</dbReference>
<dbReference type="NCBIfam" id="TIGR00239">
    <property type="entry name" value="2oxo_dh_E1"/>
    <property type="match status" value="1"/>
</dbReference>
<dbReference type="Gene3D" id="1.10.287.1150">
    <property type="entry name" value="TPP helical domain"/>
    <property type="match status" value="1"/>
</dbReference>
<dbReference type="InterPro" id="IPR029061">
    <property type="entry name" value="THDP-binding"/>
</dbReference>
<dbReference type="OrthoDB" id="9759785at2"/>
<dbReference type="InterPro" id="IPR005475">
    <property type="entry name" value="Transketolase-like_Pyr-bd"/>
</dbReference>
<dbReference type="InterPro" id="IPR031717">
    <property type="entry name" value="ODO-1/KGD_C"/>
</dbReference>
<dbReference type="NCBIfam" id="NF008907">
    <property type="entry name" value="PRK12270.1"/>
    <property type="match status" value="1"/>
</dbReference>
<feature type="region of interest" description="Disordered" evidence="7">
    <location>
        <begin position="71"/>
        <end position="96"/>
    </location>
</feature>
<accession>A0A0U4C4H2</accession>
<evidence type="ECO:0000259" key="8">
    <source>
        <dbReference type="SMART" id="SM00861"/>
    </source>
</evidence>
<evidence type="ECO:0000256" key="3">
    <source>
        <dbReference type="ARBA" id="ARBA00006936"/>
    </source>
</evidence>
<dbReference type="InterPro" id="IPR011603">
    <property type="entry name" value="2oxoglutarate_DH_E1"/>
</dbReference>
<dbReference type="CDD" id="cd02016">
    <property type="entry name" value="TPP_E1_OGDC_like"/>
    <property type="match status" value="1"/>
</dbReference>
<dbReference type="EMBL" id="CP013909">
    <property type="protein sequence ID" value="ALW85112.1"/>
    <property type="molecule type" value="Genomic_DNA"/>
</dbReference>
<gene>
    <name evidence="9" type="ORF">AUC43_08415</name>
</gene>
<dbReference type="GO" id="GO:0045252">
    <property type="term" value="C:oxoglutarate dehydrogenase complex"/>
    <property type="evidence" value="ECO:0007669"/>
    <property type="project" value="TreeGrafter"/>
</dbReference>
<keyword evidence="5" id="KW-0560">Oxidoreductase</keyword>
<evidence type="ECO:0000256" key="4">
    <source>
        <dbReference type="ARBA" id="ARBA00012280"/>
    </source>
</evidence>
<dbReference type="PANTHER" id="PTHR23152:SF4">
    <property type="entry name" value="2-OXOADIPATE DEHYDROGENASE COMPLEX COMPONENT E1"/>
    <property type="match status" value="1"/>
</dbReference>
<dbReference type="AlphaFoldDB" id="A0A0U4C4H2"/>
<sequence length="979" mass="109738">MDAYSYIANADAAAIETLYQAYQQNPESVDFGWRKFFEGFDFSQQFPEGAPLVPGANGSTATVTTGNGAAGAAKASAAPGPQPQPDDYGVLNTDASTNNAPAFANGEIAGDKETAVRNLIHAYRSRGHLRAKTNPVRERKDRKARLDLTDFGLSEADMDTVFRNGEGLGLGARATLRDIVAALEKIYTGPIGFEYMYIRDPQVLDWFRAKVEHDSLAFNPGVEYKKRILKKLNEAVVFENFLHTKFLGQKRFSLEGGETTIPALDAIIGKGAELGVKEVMIGMAHRGRLNVLANIMGKTYEQIFSEFEGTAVPDLTMGDGDVKYHMGYSSEVEASGGQKVNLKLAPNPSHLEAVNPVVEGFVRAKIEHQYEGDYHQILPILIHGDAALAGQGIGYELTQMSLLEGYKTGGTIHFVINNQVGFTTDFEDARSSIYSTDLAKIIDAPVVHVNGDNPEAVVFAVQLATEYRQQFHADIFIDMVCYRRHGHNESDEPKFTQPTLYNLISKHQNPREVYNATLVQRGDVDAELANQMDKEFRDTLQARLDMVKQQPLPYKYQALENEWRSLRRSTPEDFDQSPETGISEDTVQRVAKALTTIPEGFKPIKQIDNLLKERRKMFYDTRVLNWAAGELLAYGSLLAEKHIVRVSGQDVQRGTFSHRHAVLHDAETSAPYNSLNFLDGEHEQLSIFNSLLSEYAVLGFEFGYAMANPTALVVWEAQFGDFANGAQTMIDQFVVSSESKWQRMNGVVMLLPHGYEGQGPEHSNARPERFLQLAAEYNIVVANMTTPANFFHALRRQLTWSFRKPLVVMSPKSMLRHPLCVSPVEEFTSGHFREVLGDTFAEAKKVKRVLLCSGKVYFDLLEEQRTSNRTDVAIVRLEQLHPFPKKQLAEELAKYPKAKLYWVQEEPENMGYWNYMLRYMRRELEDVVARKPSASPATGYNKIHVKEQKELVARAFDKPKEAVADNNIEATAEIAKKAE</sequence>
<evidence type="ECO:0000256" key="5">
    <source>
        <dbReference type="ARBA" id="ARBA00023002"/>
    </source>
</evidence>
<dbReference type="Proteomes" id="UP000059542">
    <property type="component" value="Chromosome"/>
</dbReference>
<comment type="similarity">
    <text evidence="3">Belongs to the alpha-ketoglutarate dehydrogenase family.</text>
</comment>
<dbReference type="PIRSF" id="PIRSF000157">
    <property type="entry name" value="Oxoglu_dh_E1"/>
    <property type="match status" value="1"/>
</dbReference>
<reference evidence="9 10" key="1">
    <citation type="submission" date="2015-12" db="EMBL/GenBank/DDBJ databases">
        <authorList>
            <person name="Shamseldin A."/>
            <person name="Moawad H."/>
            <person name="Abd El-Rahim W.M."/>
            <person name="Sadowsky M.J."/>
        </authorList>
    </citation>
    <scope>NUCLEOTIDE SEQUENCE [LARGE SCALE GENOMIC DNA]</scope>
    <source>
        <strain evidence="9 10">DG5B</strain>
    </source>
</reference>
<dbReference type="EC" id="1.2.4.2" evidence="4"/>
<dbReference type="GO" id="GO:0004591">
    <property type="term" value="F:oxoglutarate dehydrogenase (succinyl-transferring) activity"/>
    <property type="evidence" value="ECO:0007669"/>
    <property type="project" value="UniProtKB-EC"/>
</dbReference>
<dbReference type="Pfam" id="PF00676">
    <property type="entry name" value="E1_dh"/>
    <property type="match status" value="1"/>
</dbReference>
<comment type="cofactor">
    <cofactor evidence="1">
        <name>thiamine diphosphate</name>
        <dbReference type="ChEBI" id="CHEBI:58937"/>
    </cofactor>
</comment>
<protein>
    <recommendedName>
        <fullName evidence="4">oxoglutarate dehydrogenase (succinyl-transferring)</fullName>
        <ecNumber evidence="4">1.2.4.2</ecNumber>
    </recommendedName>
</protein>
<dbReference type="STRING" id="1411621.AUC43_08415"/>
<dbReference type="Pfam" id="PF02779">
    <property type="entry name" value="Transket_pyr"/>
    <property type="match status" value="1"/>
</dbReference>
<dbReference type="GO" id="GO:0006099">
    <property type="term" value="P:tricarboxylic acid cycle"/>
    <property type="evidence" value="ECO:0007669"/>
    <property type="project" value="TreeGrafter"/>
</dbReference>
<dbReference type="GO" id="GO:0030976">
    <property type="term" value="F:thiamine pyrophosphate binding"/>
    <property type="evidence" value="ECO:0007669"/>
    <property type="project" value="InterPro"/>
</dbReference>
<dbReference type="InterPro" id="IPR032106">
    <property type="entry name" value="2-oxogl_dehyd_N"/>
</dbReference>
<organism evidence="9 10">
    <name type="scientific">Hymenobacter sedentarius</name>
    <dbReference type="NCBI Taxonomy" id="1411621"/>
    <lineage>
        <taxon>Bacteria</taxon>
        <taxon>Pseudomonadati</taxon>
        <taxon>Bacteroidota</taxon>
        <taxon>Cytophagia</taxon>
        <taxon>Cytophagales</taxon>
        <taxon>Hymenobacteraceae</taxon>
        <taxon>Hymenobacter</taxon>
    </lineage>
</organism>
<comment type="function">
    <text evidence="2">E1 component of the 2-oxoglutarate dehydrogenase (OGDH) complex which catalyzes the decarboxylation of 2-oxoglutarate, the first step in the conversion of 2-oxoglutarate to succinyl-CoA and CO(2).</text>
</comment>